<dbReference type="PANTHER" id="PTHR43798">
    <property type="entry name" value="MONOACYLGLYCEROL LIPASE"/>
    <property type="match status" value="1"/>
</dbReference>
<keyword evidence="3" id="KW-1185">Reference proteome</keyword>
<name>A0ABP7SMQ2_9PSEU</name>
<dbReference type="SUPFAM" id="SSF53474">
    <property type="entry name" value="alpha/beta-Hydrolases"/>
    <property type="match status" value="1"/>
</dbReference>
<feature type="domain" description="AB hydrolase-1" evidence="1">
    <location>
        <begin position="31"/>
        <end position="237"/>
    </location>
</feature>
<accession>A0ABP7SMQ2</accession>
<evidence type="ECO:0000313" key="3">
    <source>
        <dbReference type="Proteomes" id="UP001501747"/>
    </source>
</evidence>
<dbReference type="RefSeq" id="WP_344877061.1">
    <property type="nucleotide sequence ID" value="NZ_BAABAL010000016.1"/>
</dbReference>
<proteinExistence type="predicted"/>
<dbReference type="Gene3D" id="3.40.50.1820">
    <property type="entry name" value="alpha/beta hydrolase"/>
    <property type="match status" value="1"/>
</dbReference>
<dbReference type="InterPro" id="IPR050266">
    <property type="entry name" value="AB_hydrolase_sf"/>
</dbReference>
<organism evidence="2 3">
    <name type="scientific">Allokutzneria multivorans</name>
    <dbReference type="NCBI Taxonomy" id="1142134"/>
    <lineage>
        <taxon>Bacteria</taxon>
        <taxon>Bacillati</taxon>
        <taxon>Actinomycetota</taxon>
        <taxon>Actinomycetes</taxon>
        <taxon>Pseudonocardiales</taxon>
        <taxon>Pseudonocardiaceae</taxon>
        <taxon>Allokutzneria</taxon>
    </lineage>
</organism>
<dbReference type="InterPro" id="IPR029058">
    <property type="entry name" value="AB_hydrolase_fold"/>
</dbReference>
<evidence type="ECO:0000313" key="2">
    <source>
        <dbReference type="EMBL" id="GAA4013727.1"/>
    </source>
</evidence>
<gene>
    <name evidence="2" type="ORF">GCM10022247_40650</name>
</gene>
<dbReference type="PANTHER" id="PTHR43798:SF33">
    <property type="entry name" value="HYDROLASE, PUTATIVE (AFU_ORTHOLOGUE AFUA_2G14860)-RELATED"/>
    <property type="match status" value="1"/>
</dbReference>
<dbReference type="GO" id="GO:0016787">
    <property type="term" value="F:hydrolase activity"/>
    <property type="evidence" value="ECO:0007669"/>
    <property type="project" value="UniProtKB-KW"/>
</dbReference>
<dbReference type="EMBL" id="BAABAL010000016">
    <property type="protein sequence ID" value="GAA4013727.1"/>
    <property type="molecule type" value="Genomic_DNA"/>
</dbReference>
<reference evidence="3" key="1">
    <citation type="journal article" date="2019" name="Int. J. Syst. Evol. Microbiol.">
        <title>The Global Catalogue of Microorganisms (GCM) 10K type strain sequencing project: providing services to taxonomists for standard genome sequencing and annotation.</title>
        <authorList>
            <consortium name="The Broad Institute Genomics Platform"/>
            <consortium name="The Broad Institute Genome Sequencing Center for Infectious Disease"/>
            <person name="Wu L."/>
            <person name="Ma J."/>
        </authorList>
    </citation>
    <scope>NUCLEOTIDE SEQUENCE [LARGE SCALE GENOMIC DNA]</scope>
    <source>
        <strain evidence="3">JCM 17342</strain>
    </source>
</reference>
<dbReference type="InterPro" id="IPR000073">
    <property type="entry name" value="AB_hydrolase_1"/>
</dbReference>
<dbReference type="Pfam" id="PF12697">
    <property type="entry name" value="Abhydrolase_6"/>
    <property type="match status" value="1"/>
</dbReference>
<dbReference type="Proteomes" id="UP001501747">
    <property type="component" value="Unassembled WGS sequence"/>
</dbReference>
<sequence>MVVDVRGRVLSARVRGAGPAVVLDCGGAGAGVDGGWGPDLEELLAESRTVVSYDRAGSGRSGGEARRTVAEMADDLRELLRELEIRTPAAFVGWSFGALVTQVYAARHPEDVAGLVFVDPTPTGERPGSKVMQRAGFTATPLLLRMSARTRELGRALRHMRENIAEATETVERAGLPAVPLRVLRASVRPKLPKAQAEFQDRSLRELAARSPLGEFVLVDGASHNIPWERPESVVDAVRSVMSG</sequence>
<protein>
    <submittedName>
        <fullName evidence="2">Alpha/beta hydrolase</fullName>
    </submittedName>
</protein>
<evidence type="ECO:0000259" key="1">
    <source>
        <dbReference type="Pfam" id="PF12697"/>
    </source>
</evidence>
<keyword evidence="2" id="KW-0378">Hydrolase</keyword>
<comment type="caution">
    <text evidence="2">The sequence shown here is derived from an EMBL/GenBank/DDBJ whole genome shotgun (WGS) entry which is preliminary data.</text>
</comment>